<proteinExistence type="predicted"/>
<evidence type="ECO:0000259" key="1">
    <source>
        <dbReference type="Pfam" id="PF09851"/>
    </source>
</evidence>
<protein>
    <recommendedName>
        <fullName evidence="1">SHOCT domain-containing protein</fullName>
    </recommendedName>
</protein>
<organism evidence="2 3">
    <name type="scientific">Actinorhabdospora filicis</name>
    <dbReference type="NCBI Taxonomy" id="1785913"/>
    <lineage>
        <taxon>Bacteria</taxon>
        <taxon>Bacillati</taxon>
        <taxon>Actinomycetota</taxon>
        <taxon>Actinomycetes</taxon>
        <taxon>Micromonosporales</taxon>
        <taxon>Micromonosporaceae</taxon>
        <taxon>Actinorhabdospora</taxon>
    </lineage>
</organism>
<dbReference type="AlphaFoldDB" id="A0A9W6WD22"/>
<reference evidence="2" key="1">
    <citation type="submission" date="2023-03" db="EMBL/GenBank/DDBJ databases">
        <title>Actinorhabdospora filicis NBRC 111898.</title>
        <authorList>
            <person name="Ichikawa N."/>
            <person name="Sato H."/>
            <person name="Tonouchi N."/>
        </authorList>
    </citation>
    <scope>NUCLEOTIDE SEQUENCE</scope>
    <source>
        <strain evidence="2">NBRC 111898</strain>
    </source>
</reference>
<dbReference type="InterPro" id="IPR018649">
    <property type="entry name" value="SHOCT"/>
</dbReference>
<name>A0A9W6WD22_9ACTN</name>
<evidence type="ECO:0000313" key="3">
    <source>
        <dbReference type="Proteomes" id="UP001165079"/>
    </source>
</evidence>
<dbReference type="EMBL" id="BSTX01000005">
    <property type="protein sequence ID" value="GLZ81171.1"/>
    <property type="molecule type" value="Genomic_DNA"/>
</dbReference>
<dbReference type="RefSeq" id="WP_285666555.1">
    <property type="nucleotide sequence ID" value="NZ_BSTX01000005.1"/>
</dbReference>
<sequence>MSTPDDPALAESIGLAVLLALALGEEAARTVLDGMEPDEGFLAITAGTIGGEEVALILTRRRLLLIAGDDDPESIDLADITGVDWRMNVLRGTLSVYSRVGGFAVDKVDRKEGPHFVAAARGVIGGPPSAVPAADSPEAVLQRLADLHARGLITDAEYAGKRAEVLRRL</sequence>
<gene>
    <name evidence="2" type="ORF">Afil01_59780</name>
</gene>
<feature type="domain" description="SHOCT" evidence="1">
    <location>
        <begin position="141"/>
        <end position="166"/>
    </location>
</feature>
<accession>A0A9W6WD22</accession>
<comment type="caution">
    <text evidence="2">The sequence shown here is derived from an EMBL/GenBank/DDBJ whole genome shotgun (WGS) entry which is preliminary data.</text>
</comment>
<dbReference type="Pfam" id="PF09851">
    <property type="entry name" value="SHOCT"/>
    <property type="match status" value="1"/>
</dbReference>
<keyword evidence="3" id="KW-1185">Reference proteome</keyword>
<dbReference type="Proteomes" id="UP001165079">
    <property type="component" value="Unassembled WGS sequence"/>
</dbReference>
<evidence type="ECO:0000313" key="2">
    <source>
        <dbReference type="EMBL" id="GLZ81171.1"/>
    </source>
</evidence>